<evidence type="ECO:0000256" key="8">
    <source>
        <dbReference type="ARBA" id="ARBA00023242"/>
    </source>
</evidence>
<keyword evidence="7" id="KW-0804">Transcription</keyword>
<dbReference type="GO" id="GO:0008270">
    <property type="term" value="F:zinc ion binding"/>
    <property type="evidence" value="ECO:0007669"/>
    <property type="project" value="UniProtKB-KW"/>
</dbReference>
<evidence type="ECO:0000313" key="12">
    <source>
        <dbReference type="Proteomes" id="UP000005237"/>
    </source>
</evidence>
<evidence type="ECO:0000256" key="7">
    <source>
        <dbReference type="ARBA" id="ARBA00023163"/>
    </source>
</evidence>
<sequence>MWAKFENCKAFRCATCQIMYHPQCIEMPDRMAALVKTYEWSCVDCRVCSVCYKPEKEDQIVFCDRCDRGFHTFCVGLKQAPRGTWICEIFCGSKLTPMKGKPAGKR</sequence>
<dbReference type="SUPFAM" id="SSF57903">
    <property type="entry name" value="FYVE/PHD zinc finger"/>
    <property type="match status" value="2"/>
</dbReference>
<dbReference type="Proteomes" id="UP000005237">
    <property type="component" value="Unassembled WGS sequence"/>
</dbReference>
<evidence type="ECO:0000313" key="11">
    <source>
        <dbReference type="EnsemblMetazoa" id="CJA31377b.1"/>
    </source>
</evidence>
<keyword evidence="2" id="KW-0479">Metal-binding</keyword>
<dbReference type="InterPro" id="IPR001965">
    <property type="entry name" value="Znf_PHD"/>
</dbReference>
<protein>
    <submittedName>
        <fullName evidence="11">PHD finger protein 10</fullName>
    </submittedName>
</protein>
<evidence type="ECO:0000256" key="5">
    <source>
        <dbReference type="ARBA" id="ARBA00022833"/>
    </source>
</evidence>
<keyword evidence="4 9" id="KW-0863">Zinc-finger</keyword>
<dbReference type="PANTHER" id="PTHR45888:SF4">
    <property type="entry name" value="PHD FINGER PROTEIN 10"/>
    <property type="match status" value="1"/>
</dbReference>
<dbReference type="InterPro" id="IPR019787">
    <property type="entry name" value="Znf_PHD-finger"/>
</dbReference>
<dbReference type="InterPro" id="IPR013083">
    <property type="entry name" value="Znf_RING/FYVE/PHD"/>
</dbReference>
<evidence type="ECO:0000256" key="9">
    <source>
        <dbReference type="PROSITE-ProRule" id="PRU00146"/>
    </source>
</evidence>
<evidence type="ECO:0000256" key="1">
    <source>
        <dbReference type="ARBA" id="ARBA00004123"/>
    </source>
</evidence>
<keyword evidence="3" id="KW-0677">Repeat</keyword>
<keyword evidence="5" id="KW-0862">Zinc</keyword>
<dbReference type="Gene3D" id="3.30.40.10">
    <property type="entry name" value="Zinc/RING finger domain, C3HC4 (zinc finger)"/>
    <property type="match status" value="1"/>
</dbReference>
<comment type="subcellular location">
    <subcellularLocation>
        <location evidence="1">Nucleus</location>
    </subcellularLocation>
</comment>
<evidence type="ECO:0000256" key="3">
    <source>
        <dbReference type="ARBA" id="ARBA00022737"/>
    </source>
</evidence>
<evidence type="ECO:0000256" key="4">
    <source>
        <dbReference type="ARBA" id="ARBA00022771"/>
    </source>
</evidence>
<dbReference type="PANTHER" id="PTHR45888">
    <property type="entry name" value="HL01030P-RELATED"/>
    <property type="match status" value="1"/>
</dbReference>
<dbReference type="PROSITE" id="PS50016">
    <property type="entry name" value="ZF_PHD_2"/>
    <property type="match status" value="1"/>
</dbReference>
<dbReference type="SMART" id="SM00249">
    <property type="entry name" value="PHD"/>
    <property type="match status" value="2"/>
</dbReference>
<name>A0A8R1EAP7_CAEJA</name>
<dbReference type="EnsemblMetazoa" id="CJA31377b.1">
    <property type="protein sequence ID" value="CJA31377b.1"/>
    <property type="gene ID" value="WBGene00207224"/>
</dbReference>
<organism evidence="11 12">
    <name type="scientific">Caenorhabditis japonica</name>
    <dbReference type="NCBI Taxonomy" id="281687"/>
    <lineage>
        <taxon>Eukaryota</taxon>
        <taxon>Metazoa</taxon>
        <taxon>Ecdysozoa</taxon>
        <taxon>Nematoda</taxon>
        <taxon>Chromadorea</taxon>
        <taxon>Rhabditida</taxon>
        <taxon>Rhabditina</taxon>
        <taxon>Rhabditomorpha</taxon>
        <taxon>Rhabditoidea</taxon>
        <taxon>Rhabditidae</taxon>
        <taxon>Peloderinae</taxon>
        <taxon>Caenorhabditis</taxon>
    </lineage>
</organism>
<evidence type="ECO:0000256" key="2">
    <source>
        <dbReference type="ARBA" id="ARBA00022723"/>
    </source>
</evidence>
<feature type="domain" description="PHD-type" evidence="10">
    <location>
        <begin position="45"/>
        <end position="93"/>
    </location>
</feature>
<evidence type="ECO:0000259" key="10">
    <source>
        <dbReference type="PROSITE" id="PS50016"/>
    </source>
</evidence>
<dbReference type="GO" id="GO:0005634">
    <property type="term" value="C:nucleus"/>
    <property type="evidence" value="ECO:0007669"/>
    <property type="project" value="UniProtKB-SubCell"/>
</dbReference>
<dbReference type="Pfam" id="PF00628">
    <property type="entry name" value="PHD"/>
    <property type="match status" value="2"/>
</dbReference>
<keyword evidence="8" id="KW-0539">Nucleus</keyword>
<keyword evidence="12" id="KW-1185">Reference proteome</keyword>
<reference evidence="12" key="1">
    <citation type="submission" date="2010-08" db="EMBL/GenBank/DDBJ databases">
        <authorList>
            <consortium name="Caenorhabditis japonica Sequencing Consortium"/>
            <person name="Wilson R.K."/>
        </authorList>
    </citation>
    <scope>NUCLEOTIDE SEQUENCE [LARGE SCALE GENOMIC DNA]</scope>
    <source>
        <strain evidence="12">DF5081</strain>
    </source>
</reference>
<keyword evidence="6" id="KW-0805">Transcription regulation</keyword>
<proteinExistence type="predicted"/>
<evidence type="ECO:0000256" key="6">
    <source>
        <dbReference type="ARBA" id="ARBA00023015"/>
    </source>
</evidence>
<dbReference type="InterPro" id="IPR011011">
    <property type="entry name" value="Znf_FYVE_PHD"/>
</dbReference>
<reference evidence="11" key="2">
    <citation type="submission" date="2022-06" db="UniProtKB">
        <authorList>
            <consortium name="EnsemblMetazoa"/>
        </authorList>
    </citation>
    <scope>IDENTIFICATION</scope>
    <source>
        <strain evidence="11">DF5081</strain>
    </source>
</reference>
<dbReference type="AlphaFoldDB" id="A0A8R1EAP7"/>
<accession>A0A8R1EAP7</accession>